<dbReference type="EMBL" id="CM023484">
    <property type="protein sequence ID" value="KAH6933213.1"/>
    <property type="molecule type" value="Genomic_DNA"/>
</dbReference>
<reference evidence="1" key="1">
    <citation type="submission" date="2020-05" db="EMBL/GenBank/DDBJ databases">
        <title>Large-scale comparative analyses of tick genomes elucidate their genetic diversity and vector capacities.</title>
        <authorList>
            <person name="Jia N."/>
            <person name="Wang J."/>
            <person name="Shi W."/>
            <person name="Du L."/>
            <person name="Sun Y."/>
            <person name="Zhan W."/>
            <person name="Jiang J."/>
            <person name="Wang Q."/>
            <person name="Zhang B."/>
            <person name="Ji P."/>
            <person name="Sakyi L.B."/>
            <person name="Cui X."/>
            <person name="Yuan T."/>
            <person name="Jiang B."/>
            <person name="Yang W."/>
            <person name="Lam T.T.-Y."/>
            <person name="Chang Q."/>
            <person name="Ding S."/>
            <person name="Wang X."/>
            <person name="Zhu J."/>
            <person name="Ruan X."/>
            <person name="Zhao L."/>
            <person name="Wei J."/>
            <person name="Que T."/>
            <person name="Du C."/>
            <person name="Cheng J."/>
            <person name="Dai P."/>
            <person name="Han X."/>
            <person name="Huang E."/>
            <person name="Gao Y."/>
            <person name="Liu J."/>
            <person name="Shao H."/>
            <person name="Ye R."/>
            <person name="Li L."/>
            <person name="Wei W."/>
            <person name="Wang X."/>
            <person name="Wang C."/>
            <person name="Yang T."/>
            <person name="Huo Q."/>
            <person name="Li W."/>
            <person name="Guo W."/>
            <person name="Chen H."/>
            <person name="Zhou L."/>
            <person name="Ni X."/>
            <person name="Tian J."/>
            <person name="Zhou Y."/>
            <person name="Sheng Y."/>
            <person name="Liu T."/>
            <person name="Pan Y."/>
            <person name="Xia L."/>
            <person name="Li J."/>
            <person name="Zhao F."/>
            <person name="Cao W."/>
        </authorList>
    </citation>
    <scope>NUCLEOTIDE SEQUENCE</scope>
    <source>
        <strain evidence="1">Hyas-2018</strain>
    </source>
</reference>
<name>A0ACB7SHJ8_HYAAI</name>
<evidence type="ECO:0000313" key="1">
    <source>
        <dbReference type="EMBL" id="KAH6933213.1"/>
    </source>
</evidence>
<organism evidence="1 2">
    <name type="scientific">Hyalomma asiaticum</name>
    <name type="common">Tick</name>
    <dbReference type="NCBI Taxonomy" id="266040"/>
    <lineage>
        <taxon>Eukaryota</taxon>
        <taxon>Metazoa</taxon>
        <taxon>Ecdysozoa</taxon>
        <taxon>Arthropoda</taxon>
        <taxon>Chelicerata</taxon>
        <taxon>Arachnida</taxon>
        <taxon>Acari</taxon>
        <taxon>Parasitiformes</taxon>
        <taxon>Ixodida</taxon>
        <taxon>Ixodoidea</taxon>
        <taxon>Ixodidae</taxon>
        <taxon>Hyalomminae</taxon>
        <taxon>Hyalomma</taxon>
    </lineage>
</organism>
<evidence type="ECO:0000313" key="2">
    <source>
        <dbReference type="Proteomes" id="UP000821845"/>
    </source>
</evidence>
<sequence length="297" mass="31625">MQAPPSLLKASPVSSRVVAFGSRSRSPKYFGVGARVSSGDPQNFESIMAMMNESQFPEQGFSDDDTSDVERGGGDRTKEVKKDKHMRYPPLPVDIRVGRETPEPVRPATPTSVAMTLAPAPTPIARTPAPTLTATSHVPTESPETTVAVLAPPTTAPDTAATPTGTYRTKEVKKDKHMRYPPLPVDIRVGRETPEPVRPATPTSVAMTLAPAPTPIARTPAPTLTATSHVPTESPETTVAVLAPPTTAPDTAATPTGTYYWYSPIECASCQRGRTRTKDRLVMDINADVACVGVQDS</sequence>
<protein>
    <submittedName>
        <fullName evidence="1">Uncharacterized protein</fullName>
    </submittedName>
</protein>
<dbReference type="Proteomes" id="UP000821845">
    <property type="component" value="Chromosome 4"/>
</dbReference>
<gene>
    <name evidence="1" type="ORF">HPB50_013502</name>
</gene>
<accession>A0ACB7SHJ8</accession>
<proteinExistence type="predicted"/>
<comment type="caution">
    <text evidence="1">The sequence shown here is derived from an EMBL/GenBank/DDBJ whole genome shotgun (WGS) entry which is preliminary data.</text>
</comment>
<keyword evidence="2" id="KW-1185">Reference proteome</keyword>